<dbReference type="EMBL" id="JANBUM010000145">
    <property type="protein sequence ID" value="KAJ2783390.1"/>
    <property type="molecule type" value="Genomic_DNA"/>
</dbReference>
<keyword evidence="5" id="KW-0418">Kinase</keyword>
<feature type="region of interest" description="Disordered" evidence="9">
    <location>
        <begin position="60"/>
        <end position="79"/>
    </location>
</feature>
<keyword evidence="3" id="KW-0808">Transferase</keyword>
<dbReference type="OrthoDB" id="6513151at2759"/>
<keyword evidence="6" id="KW-0067">ATP-binding</keyword>
<dbReference type="GO" id="GO:0005524">
    <property type="term" value="F:ATP binding"/>
    <property type="evidence" value="ECO:0007669"/>
    <property type="project" value="UniProtKB-KW"/>
</dbReference>
<gene>
    <name evidence="11" type="primary">NPR1</name>
    <name evidence="11" type="ORF">GGI15_002602</name>
</gene>
<evidence type="ECO:0000256" key="2">
    <source>
        <dbReference type="ARBA" id="ARBA00022527"/>
    </source>
</evidence>
<dbReference type="InterPro" id="IPR000719">
    <property type="entry name" value="Prot_kinase_dom"/>
</dbReference>
<dbReference type="SUPFAM" id="SSF56112">
    <property type="entry name" value="Protein kinase-like (PK-like)"/>
    <property type="match status" value="1"/>
</dbReference>
<accession>A0A9W8LL44</accession>
<comment type="caution">
    <text evidence="11">The sequence shown here is derived from an EMBL/GenBank/DDBJ whole genome shotgun (WGS) entry which is preliminary data.</text>
</comment>
<feature type="compositionally biased region" description="Polar residues" evidence="9">
    <location>
        <begin position="12"/>
        <end position="27"/>
    </location>
</feature>
<dbReference type="Gene3D" id="3.30.200.20">
    <property type="entry name" value="Phosphorylase Kinase, domain 1"/>
    <property type="match status" value="1"/>
</dbReference>
<name>A0A9W8LL44_9FUNG</name>
<feature type="domain" description="Protein kinase" evidence="10">
    <location>
        <begin position="103"/>
        <end position="463"/>
    </location>
</feature>
<dbReference type="GO" id="GO:0005829">
    <property type="term" value="C:cytosol"/>
    <property type="evidence" value="ECO:0007669"/>
    <property type="project" value="TreeGrafter"/>
</dbReference>
<dbReference type="GO" id="GO:0004674">
    <property type="term" value="F:protein serine/threonine kinase activity"/>
    <property type="evidence" value="ECO:0007669"/>
    <property type="project" value="UniProtKB-KW"/>
</dbReference>
<dbReference type="PROSITE" id="PS00108">
    <property type="entry name" value="PROTEIN_KINASE_ST"/>
    <property type="match status" value="1"/>
</dbReference>
<proteinExistence type="predicted"/>
<evidence type="ECO:0000256" key="7">
    <source>
        <dbReference type="ARBA" id="ARBA00047899"/>
    </source>
</evidence>
<evidence type="ECO:0000256" key="3">
    <source>
        <dbReference type="ARBA" id="ARBA00022679"/>
    </source>
</evidence>
<dbReference type="AlphaFoldDB" id="A0A9W8LL44"/>
<keyword evidence="2" id="KW-0723">Serine/threonine-protein kinase</keyword>
<evidence type="ECO:0000256" key="8">
    <source>
        <dbReference type="ARBA" id="ARBA00048679"/>
    </source>
</evidence>
<reference evidence="11" key="1">
    <citation type="submission" date="2022-07" db="EMBL/GenBank/DDBJ databases">
        <title>Phylogenomic reconstructions and comparative analyses of Kickxellomycotina fungi.</title>
        <authorList>
            <person name="Reynolds N.K."/>
            <person name="Stajich J.E."/>
            <person name="Barry K."/>
            <person name="Grigoriev I.V."/>
            <person name="Crous P."/>
            <person name="Smith M.E."/>
        </authorList>
    </citation>
    <scope>NUCLEOTIDE SEQUENCE</scope>
    <source>
        <strain evidence="11">BCRC 34489</strain>
    </source>
</reference>
<evidence type="ECO:0000256" key="1">
    <source>
        <dbReference type="ARBA" id="ARBA00012513"/>
    </source>
</evidence>
<sequence length="472" mass="51744">MAIASSPPTPALTISSEPTILSASESEPPQEKRHRRQRSPQKTAALCTRLTLVTEPNNSTCASSLGCNPDEQPPATLDSERNAVDGTLSLSIRPSGWTKAVLGESIRRLGAGTGGHVDLHKSKITNKAIKTLQESPKEQGDSPLSLSGVLGRRVLEELGIAVNVRHENIVRTFEVVVETDRTCYVVMEACSVDLLSLVQGHMATHGTCMDDSVLNGYFAQLVNGVHYLHSIGVGHRDLKLDNICVTEQGVVKIVDFGCATLFRRRVQHQPPHADSRSEQHSQASGRCERQRAVSRTRAAPYSITRPPVTCASSGTEQQPHYIETLSSGICGSDPYMAPEVFTATHYAAAKTDIWALGIIYFAMRHLQFPWAVAHAARDARFKSFIDDRALFFEAWFPVTHSASTTTTWSSQTQFLATQKQTDNHKRSSGATPLPQARSILSRMLDPNPATRADIDRIRADPWFVSLVDKCPT</sequence>
<comment type="catalytic activity">
    <reaction evidence="8">
        <text>L-seryl-[protein] + ATP = O-phospho-L-seryl-[protein] + ADP + H(+)</text>
        <dbReference type="Rhea" id="RHEA:17989"/>
        <dbReference type="Rhea" id="RHEA-COMP:9863"/>
        <dbReference type="Rhea" id="RHEA-COMP:11604"/>
        <dbReference type="ChEBI" id="CHEBI:15378"/>
        <dbReference type="ChEBI" id="CHEBI:29999"/>
        <dbReference type="ChEBI" id="CHEBI:30616"/>
        <dbReference type="ChEBI" id="CHEBI:83421"/>
        <dbReference type="ChEBI" id="CHEBI:456216"/>
        <dbReference type="EC" id="2.7.11.1"/>
    </reaction>
</comment>
<dbReference type="Proteomes" id="UP001140172">
    <property type="component" value="Unassembled WGS sequence"/>
</dbReference>
<keyword evidence="4" id="KW-0547">Nucleotide-binding</keyword>
<dbReference type="SMART" id="SM00220">
    <property type="entry name" value="S_TKc"/>
    <property type="match status" value="1"/>
</dbReference>
<dbReference type="PANTHER" id="PTHR24343:SF558">
    <property type="entry name" value="PROTEIN KINASE DOMAIN-CONTAINING PROTEIN"/>
    <property type="match status" value="1"/>
</dbReference>
<dbReference type="EC" id="2.7.11.1" evidence="1"/>
<organism evidence="11 12">
    <name type="scientific">Coemansia interrupta</name>
    <dbReference type="NCBI Taxonomy" id="1126814"/>
    <lineage>
        <taxon>Eukaryota</taxon>
        <taxon>Fungi</taxon>
        <taxon>Fungi incertae sedis</taxon>
        <taxon>Zoopagomycota</taxon>
        <taxon>Kickxellomycotina</taxon>
        <taxon>Kickxellomycetes</taxon>
        <taxon>Kickxellales</taxon>
        <taxon>Kickxellaceae</taxon>
        <taxon>Coemansia</taxon>
    </lineage>
</organism>
<protein>
    <recommendedName>
        <fullName evidence="1">non-specific serine/threonine protein kinase</fullName>
        <ecNumber evidence="1">2.7.11.1</ecNumber>
    </recommendedName>
</protein>
<feature type="region of interest" description="Disordered" evidence="9">
    <location>
        <begin position="269"/>
        <end position="297"/>
    </location>
</feature>
<evidence type="ECO:0000313" key="11">
    <source>
        <dbReference type="EMBL" id="KAJ2783390.1"/>
    </source>
</evidence>
<evidence type="ECO:0000256" key="4">
    <source>
        <dbReference type="ARBA" id="ARBA00022741"/>
    </source>
</evidence>
<dbReference type="Gene3D" id="1.10.510.10">
    <property type="entry name" value="Transferase(Phosphotransferase) domain 1"/>
    <property type="match status" value="1"/>
</dbReference>
<evidence type="ECO:0000256" key="6">
    <source>
        <dbReference type="ARBA" id="ARBA00022840"/>
    </source>
</evidence>
<dbReference type="Pfam" id="PF00069">
    <property type="entry name" value="Pkinase"/>
    <property type="match status" value="2"/>
</dbReference>
<feature type="region of interest" description="Disordered" evidence="9">
    <location>
        <begin position="1"/>
        <end position="42"/>
    </location>
</feature>
<keyword evidence="12" id="KW-1185">Reference proteome</keyword>
<evidence type="ECO:0000256" key="5">
    <source>
        <dbReference type="ARBA" id="ARBA00022777"/>
    </source>
</evidence>
<dbReference type="InterPro" id="IPR011009">
    <property type="entry name" value="Kinase-like_dom_sf"/>
</dbReference>
<dbReference type="PROSITE" id="PS50011">
    <property type="entry name" value="PROTEIN_KINASE_DOM"/>
    <property type="match status" value="1"/>
</dbReference>
<dbReference type="InterPro" id="IPR008271">
    <property type="entry name" value="Ser/Thr_kinase_AS"/>
</dbReference>
<evidence type="ECO:0000313" key="12">
    <source>
        <dbReference type="Proteomes" id="UP001140172"/>
    </source>
</evidence>
<comment type="catalytic activity">
    <reaction evidence="7">
        <text>L-threonyl-[protein] + ATP = O-phospho-L-threonyl-[protein] + ADP + H(+)</text>
        <dbReference type="Rhea" id="RHEA:46608"/>
        <dbReference type="Rhea" id="RHEA-COMP:11060"/>
        <dbReference type="Rhea" id="RHEA-COMP:11605"/>
        <dbReference type="ChEBI" id="CHEBI:15378"/>
        <dbReference type="ChEBI" id="CHEBI:30013"/>
        <dbReference type="ChEBI" id="CHEBI:30616"/>
        <dbReference type="ChEBI" id="CHEBI:61977"/>
        <dbReference type="ChEBI" id="CHEBI:456216"/>
        <dbReference type="EC" id="2.7.11.1"/>
    </reaction>
</comment>
<evidence type="ECO:0000256" key="9">
    <source>
        <dbReference type="SAM" id="MobiDB-lite"/>
    </source>
</evidence>
<evidence type="ECO:0000259" key="10">
    <source>
        <dbReference type="PROSITE" id="PS50011"/>
    </source>
</evidence>
<dbReference type="PANTHER" id="PTHR24343">
    <property type="entry name" value="SERINE/THREONINE KINASE"/>
    <property type="match status" value="1"/>
</dbReference>